<keyword evidence="21" id="KW-1185">Reference proteome</keyword>
<keyword evidence="10 15" id="KW-0460">Magnesium</keyword>
<dbReference type="RefSeq" id="WP_319807168.1">
    <property type="nucleotide sequence ID" value="NZ_CP107052.1"/>
</dbReference>
<dbReference type="Gene3D" id="3.30.930.10">
    <property type="entry name" value="Bira Bifunctional Protein, Domain 2"/>
    <property type="match status" value="1"/>
</dbReference>
<dbReference type="SUPFAM" id="SSF54991">
    <property type="entry name" value="Anticodon-binding domain of PheRS"/>
    <property type="match status" value="1"/>
</dbReference>
<dbReference type="InterPro" id="IPR045864">
    <property type="entry name" value="aa-tRNA-synth_II/BPL/LPL"/>
</dbReference>
<evidence type="ECO:0000259" key="18">
    <source>
        <dbReference type="PROSITE" id="PS51447"/>
    </source>
</evidence>
<dbReference type="PROSITE" id="PS50886">
    <property type="entry name" value="TRBD"/>
    <property type="match status" value="1"/>
</dbReference>
<accession>A0ABY6GJ81</accession>
<evidence type="ECO:0000256" key="16">
    <source>
        <dbReference type="PROSITE-ProRule" id="PRU00209"/>
    </source>
</evidence>
<evidence type="ECO:0000259" key="17">
    <source>
        <dbReference type="PROSITE" id="PS50886"/>
    </source>
</evidence>
<keyword evidence="5 16" id="KW-0820">tRNA-binding</keyword>
<keyword evidence="11 16" id="KW-0694">RNA-binding</keyword>
<evidence type="ECO:0000256" key="9">
    <source>
        <dbReference type="ARBA" id="ARBA00022840"/>
    </source>
</evidence>
<dbReference type="NCBIfam" id="NF045760">
    <property type="entry name" value="YtpR"/>
    <property type="match status" value="1"/>
</dbReference>
<proteinExistence type="inferred from homology"/>
<dbReference type="Gene3D" id="3.50.40.10">
    <property type="entry name" value="Phenylalanyl-trna Synthetase, Chain B, domain 3"/>
    <property type="match status" value="1"/>
</dbReference>
<evidence type="ECO:0000256" key="6">
    <source>
        <dbReference type="ARBA" id="ARBA00022598"/>
    </source>
</evidence>
<organism evidence="20 21">
    <name type="scientific">Candidatus Kirkpatrickella diaphorinae</name>
    <dbReference type="NCBI Taxonomy" id="2984322"/>
    <lineage>
        <taxon>Bacteria</taxon>
        <taxon>Pseudomonadati</taxon>
        <taxon>Pseudomonadota</taxon>
        <taxon>Alphaproteobacteria</taxon>
        <taxon>Acetobacterales</taxon>
        <taxon>Acetobacteraceae</taxon>
        <taxon>Candidatus Kirkpatrickella</taxon>
    </lineage>
</organism>
<evidence type="ECO:0000256" key="3">
    <source>
        <dbReference type="ARBA" id="ARBA00011209"/>
    </source>
</evidence>
<dbReference type="SUPFAM" id="SSF46955">
    <property type="entry name" value="Putative DNA-binding domain"/>
    <property type="match status" value="1"/>
</dbReference>
<dbReference type="PROSITE" id="PS51483">
    <property type="entry name" value="B5"/>
    <property type="match status" value="1"/>
</dbReference>
<feature type="domain" description="FDX-ACB" evidence="18">
    <location>
        <begin position="726"/>
        <end position="819"/>
    </location>
</feature>
<dbReference type="PROSITE" id="PS51447">
    <property type="entry name" value="FDX_ACB"/>
    <property type="match status" value="1"/>
</dbReference>
<evidence type="ECO:0000256" key="15">
    <source>
        <dbReference type="HAMAP-Rule" id="MF_00283"/>
    </source>
</evidence>
<dbReference type="InterPro" id="IPR004532">
    <property type="entry name" value="Phe-tRNA-ligase_IIc_bsu_bact"/>
</dbReference>
<reference evidence="20" key="1">
    <citation type="submission" date="2022-10" db="EMBL/GenBank/DDBJ databases">
        <title>Candidatus Kirkpatrella diaphorinas gen. nov., sp. nov., an uncultured endosymbiont identified in a population of Diaphorina citri from Hawaii.</title>
        <authorList>
            <person name="Henry E.M."/>
            <person name="Carlson C.R."/>
            <person name="Kuo Y.-W."/>
        </authorList>
    </citation>
    <scope>NUCLEOTIDE SEQUENCE</scope>
    <source>
        <strain evidence="20">CADCRV1</strain>
    </source>
</reference>
<dbReference type="CDD" id="cd02796">
    <property type="entry name" value="tRNA_bind_bactPheRS"/>
    <property type="match status" value="1"/>
</dbReference>
<dbReference type="SUPFAM" id="SSF55681">
    <property type="entry name" value="Class II aaRS and biotin synthetases"/>
    <property type="match status" value="1"/>
</dbReference>
<evidence type="ECO:0000256" key="11">
    <source>
        <dbReference type="ARBA" id="ARBA00022884"/>
    </source>
</evidence>
<evidence type="ECO:0000256" key="2">
    <source>
        <dbReference type="ARBA" id="ARBA00008653"/>
    </source>
</evidence>
<dbReference type="EC" id="6.1.1.20" evidence="15"/>
<keyword evidence="6 15" id="KW-0436">Ligase</keyword>
<evidence type="ECO:0000256" key="12">
    <source>
        <dbReference type="ARBA" id="ARBA00022917"/>
    </source>
</evidence>
<evidence type="ECO:0000256" key="10">
    <source>
        <dbReference type="ARBA" id="ARBA00022842"/>
    </source>
</evidence>
<evidence type="ECO:0000256" key="7">
    <source>
        <dbReference type="ARBA" id="ARBA00022723"/>
    </source>
</evidence>
<dbReference type="InterPro" id="IPR041616">
    <property type="entry name" value="PheRS_beta_core"/>
</dbReference>
<dbReference type="HAMAP" id="MF_00283">
    <property type="entry name" value="Phe_tRNA_synth_beta1"/>
    <property type="match status" value="1"/>
</dbReference>
<name>A0ABY6GJ81_9PROT</name>
<dbReference type="CDD" id="cd00769">
    <property type="entry name" value="PheRS_beta_core"/>
    <property type="match status" value="1"/>
</dbReference>
<dbReference type="SMART" id="SM00873">
    <property type="entry name" value="B3_4"/>
    <property type="match status" value="1"/>
</dbReference>
<feature type="binding site" evidence="15">
    <location>
        <position position="454"/>
    </location>
    <ligand>
        <name>Mg(2+)</name>
        <dbReference type="ChEBI" id="CHEBI:18420"/>
        <note>shared with alpha subunit</note>
    </ligand>
</feature>
<keyword evidence="9 15" id="KW-0067">ATP-binding</keyword>
<feature type="domain" description="TRNA-binding" evidence="17">
    <location>
        <begin position="39"/>
        <end position="150"/>
    </location>
</feature>
<dbReference type="SUPFAM" id="SSF50249">
    <property type="entry name" value="Nucleic acid-binding proteins"/>
    <property type="match status" value="1"/>
</dbReference>
<dbReference type="InterPro" id="IPR005147">
    <property type="entry name" value="tRNA_synthase_B5-dom"/>
</dbReference>
<dbReference type="Gene3D" id="3.30.56.10">
    <property type="match status" value="2"/>
</dbReference>
<dbReference type="InterPro" id="IPR005146">
    <property type="entry name" value="B3/B4_tRNA-bd"/>
</dbReference>
<dbReference type="InterPro" id="IPR005121">
    <property type="entry name" value="Fdx_antiC-bd"/>
</dbReference>
<feature type="domain" description="B5" evidence="19">
    <location>
        <begin position="400"/>
        <end position="503"/>
    </location>
</feature>
<dbReference type="Pfam" id="PF03484">
    <property type="entry name" value="B5"/>
    <property type="match status" value="1"/>
</dbReference>
<dbReference type="InterPro" id="IPR012340">
    <property type="entry name" value="NA-bd_OB-fold"/>
</dbReference>
<dbReference type="Gene3D" id="3.30.70.380">
    <property type="entry name" value="Ferrodoxin-fold anticodon-binding domain"/>
    <property type="match status" value="1"/>
</dbReference>
<comment type="cofactor">
    <cofactor evidence="15">
        <name>Mg(2+)</name>
        <dbReference type="ChEBI" id="CHEBI:18420"/>
    </cofactor>
    <text evidence="15">Binds 2 magnesium ions per tetramer.</text>
</comment>
<dbReference type="PANTHER" id="PTHR10947">
    <property type="entry name" value="PHENYLALANYL-TRNA SYNTHETASE BETA CHAIN AND LEUCINE-RICH REPEAT-CONTAINING PROTEIN 47"/>
    <property type="match status" value="1"/>
</dbReference>
<dbReference type="GO" id="GO:0004826">
    <property type="term" value="F:phenylalanine-tRNA ligase activity"/>
    <property type="evidence" value="ECO:0007669"/>
    <property type="project" value="UniProtKB-EC"/>
</dbReference>
<dbReference type="Gene3D" id="2.40.50.140">
    <property type="entry name" value="Nucleic acid-binding proteins"/>
    <property type="match status" value="1"/>
</dbReference>
<comment type="subunit">
    <text evidence="3 15">Tetramer of two alpha and two beta subunits.</text>
</comment>
<evidence type="ECO:0000256" key="5">
    <source>
        <dbReference type="ARBA" id="ARBA00022555"/>
    </source>
</evidence>
<dbReference type="SMART" id="SM00896">
    <property type="entry name" value="FDX-ACB"/>
    <property type="match status" value="1"/>
</dbReference>
<feature type="binding site" evidence="15">
    <location>
        <position position="491"/>
    </location>
    <ligand>
        <name>Mg(2+)</name>
        <dbReference type="ChEBI" id="CHEBI:18420"/>
        <note>shared with alpha subunit</note>
    </ligand>
</feature>
<comment type="subcellular location">
    <subcellularLocation>
        <location evidence="1 15">Cytoplasm</location>
    </subcellularLocation>
</comment>
<evidence type="ECO:0000256" key="13">
    <source>
        <dbReference type="ARBA" id="ARBA00023146"/>
    </source>
</evidence>
<keyword evidence="13 15" id="KW-0030">Aminoacyl-tRNA synthetase</keyword>
<evidence type="ECO:0000256" key="1">
    <source>
        <dbReference type="ARBA" id="ARBA00004496"/>
    </source>
</evidence>
<keyword evidence="4 15" id="KW-0963">Cytoplasm</keyword>
<feature type="binding site" evidence="15">
    <location>
        <position position="487"/>
    </location>
    <ligand>
        <name>Mg(2+)</name>
        <dbReference type="ChEBI" id="CHEBI:18420"/>
        <note>shared with alpha subunit</note>
    </ligand>
</feature>
<dbReference type="InterPro" id="IPR033714">
    <property type="entry name" value="tRNA_bind_bactPheRS"/>
</dbReference>
<protein>
    <recommendedName>
        <fullName evidence="15">Phenylalanine--tRNA ligase beta subunit</fullName>
        <ecNumber evidence="15">6.1.1.20</ecNumber>
    </recommendedName>
    <alternativeName>
        <fullName evidence="15">Phenylalanyl-tRNA synthetase beta subunit</fullName>
        <shortName evidence="15">PheRS</shortName>
    </alternativeName>
</protein>
<feature type="binding site" evidence="15">
    <location>
        <position position="490"/>
    </location>
    <ligand>
        <name>Mg(2+)</name>
        <dbReference type="ChEBI" id="CHEBI:18420"/>
        <note>shared with alpha subunit</note>
    </ligand>
</feature>
<sequence length="820" mass="88472">MKFTLSWLREHLDFTASIEEITAALNRIGLEVESVENQAEKLSGFRLAKILEARPHPNADRLQVCDVAAGPGYEKVQVVCGAPNARTGLHVVFAPPGTYIPGSDMTIKAGQIRGEASGGMLCSLRELGLGEESDGIAELPEAVVLGQPYAEFAGLNETVIDISITPNRGDALSVYGIARDLAAAGLGHLKAWLAEVVDGQGPSTIKWKIDHADACPYVVGRLIRNVRNRPSPAWLQNRLKSVGLRPNSALVDVTNFLLMDIGRPLHVFDAEKLSGDTLSMTLGHGESFKALDGNTYLLSDQDLIVADEGGVQSLAGIIGGAASSVSNETQHVFIESALFEPVRIALTGRRLGIHTDGRYRFERGVDPALVLPGLEAATKLILDLCGGEASEIVSAGRLPEWQRTARLRFEKLDSFGGAKLQADEVVETLEHLGFTVAARDAASVTVHVPSWRHDIAAPIKLDPSPTLDDNVAERAAQSVKLVEGERDLIEEILRIRGLDEIVPRPLPEFTGKADQSVMAKRMASRRARHLCAALGLTETIGFSFVSTEEAALFNETSEKLSLLNPIAVDLSHMRPTPLINLVKAWHRNEARGAARAALFEVGPGFSPSGQATLLAGLRAGETARRPGARAREYNLWDVKSDLMALLDEMGVPSEAVTVSRKVPPYFHPGKSGAVQLGPKTVLGYFGELHPQIVREMGCSGTLAVFSLNLDAVPARKVKKRQAPEIPSLQPIHRDFAFIVDKKVDAQDLLKSVRGVDRNLITAVSLFDVFEGGNLPDDKKSLGLEVTIQPLHTALKLAEIDAVAEKIVNIATKTVGAELRQ</sequence>
<dbReference type="InterPro" id="IPR009061">
    <property type="entry name" value="DNA-bd_dom_put_sf"/>
</dbReference>
<keyword evidence="7 15" id="KW-0479">Metal-binding</keyword>
<dbReference type="EMBL" id="CP107052">
    <property type="protein sequence ID" value="UYH51575.1"/>
    <property type="molecule type" value="Genomic_DNA"/>
</dbReference>
<dbReference type="InterPro" id="IPR002547">
    <property type="entry name" value="tRNA-bd_dom"/>
</dbReference>
<comment type="similarity">
    <text evidence="2 15">Belongs to the phenylalanyl-tRNA synthetase beta subunit family. Type 1 subfamily.</text>
</comment>
<evidence type="ECO:0000259" key="19">
    <source>
        <dbReference type="PROSITE" id="PS51483"/>
    </source>
</evidence>
<dbReference type="PANTHER" id="PTHR10947:SF0">
    <property type="entry name" value="PHENYLALANINE--TRNA LIGASE BETA SUBUNIT"/>
    <property type="match status" value="1"/>
</dbReference>
<keyword evidence="8 15" id="KW-0547">Nucleotide-binding</keyword>
<dbReference type="Pfam" id="PF03147">
    <property type="entry name" value="FDX-ACB"/>
    <property type="match status" value="1"/>
</dbReference>
<dbReference type="Pfam" id="PF03483">
    <property type="entry name" value="B3_4"/>
    <property type="match status" value="1"/>
</dbReference>
<dbReference type="Pfam" id="PF17759">
    <property type="entry name" value="tRNA_synthFbeta"/>
    <property type="match status" value="1"/>
</dbReference>
<evidence type="ECO:0000256" key="8">
    <source>
        <dbReference type="ARBA" id="ARBA00022741"/>
    </source>
</evidence>
<comment type="catalytic activity">
    <reaction evidence="14 15">
        <text>tRNA(Phe) + L-phenylalanine + ATP = L-phenylalanyl-tRNA(Phe) + AMP + diphosphate + H(+)</text>
        <dbReference type="Rhea" id="RHEA:19413"/>
        <dbReference type="Rhea" id="RHEA-COMP:9668"/>
        <dbReference type="Rhea" id="RHEA-COMP:9699"/>
        <dbReference type="ChEBI" id="CHEBI:15378"/>
        <dbReference type="ChEBI" id="CHEBI:30616"/>
        <dbReference type="ChEBI" id="CHEBI:33019"/>
        <dbReference type="ChEBI" id="CHEBI:58095"/>
        <dbReference type="ChEBI" id="CHEBI:78442"/>
        <dbReference type="ChEBI" id="CHEBI:78531"/>
        <dbReference type="ChEBI" id="CHEBI:456215"/>
        <dbReference type="EC" id="6.1.1.20"/>
    </reaction>
</comment>
<evidence type="ECO:0000256" key="4">
    <source>
        <dbReference type="ARBA" id="ARBA00022490"/>
    </source>
</evidence>
<dbReference type="InterPro" id="IPR036690">
    <property type="entry name" value="Fdx_antiC-bd_sf"/>
</dbReference>
<dbReference type="Proteomes" id="UP001163831">
    <property type="component" value="Chromosome"/>
</dbReference>
<dbReference type="InterPro" id="IPR020825">
    <property type="entry name" value="Phe-tRNA_synthase-like_B3/B4"/>
</dbReference>
<keyword evidence="12 15" id="KW-0648">Protein biosynthesis</keyword>
<evidence type="ECO:0000313" key="20">
    <source>
        <dbReference type="EMBL" id="UYH51575.1"/>
    </source>
</evidence>
<dbReference type="Pfam" id="PF01588">
    <property type="entry name" value="tRNA_bind"/>
    <property type="match status" value="1"/>
</dbReference>
<dbReference type="InterPro" id="IPR045060">
    <property type="entry name" value="Phe-tRNA-ligase_IIc_bsu"/>
</dbReference>
<evidence type="ECO:0000313" key="21">
    <source>
        <dbReference type="Proteomes" id="UP001163831"/>
    </source>
</evidence>
<dbReference type="SUPFAM" id="SSF56037">
    <property type="entry name" value="PheT/TilS domain"/>
    <property type="match status" value="1"/>
</dbReference>
<gene>
    <name evidence="15 20" type="primary">pheT</name>
    <name evidence="20" type="ORF">N5W20_01470</name>
</gene>
<evidence type="ECO:0000256" key="14">
    <source>
        <dbReference type="ARBA" id="ARBA00049255"/>
    </source>
</evidence>
<dbReference type="NCBIfam" id="TIGR00472">
    <property type="entry name" value="pheT_bact"/>
    <property type="match status" value="1"/>
</dbReference>
<dbReference type="SMART" id="SM00874">
    <property type="entry name" value="B5"/>
    <property type="match status" value="1"/>
</dbReference>